<organism evidence="2 3">
    <name type="scientific">Ambispora leptoticha</name>
    <dbReference type="NCBI Taxonomy" id="144679"/>
    <lineage>
        <taxon>Eukaryota</taxon>
        <taxon>Fungi</taxon>
        <taxon>Fungi incertae sedis</taxon>
        <taxon>Mucoromycota</taxon>
        <taxon>Glomeromycotina</taxon>
        <taxon>Glomeromycetes</taxon>
        <taxon>Archaeosporales</taxon>
        <taxon>Ambisporaceae</taxon>
        <taxon>Ambispora</taxon>
    </lineage>
</organism>
<evidence type="ECO:0000256" key="1">
    <source>
        <dbReference type="SAM" id="MobiDB-lite"/>
    </source>
</evidence>
<evidence type="ECO:0000313" key="2">
    <source>
        <dbReference type="EMBL" id="CAG8445482.1"/>
    </source>
</evidence>
<reference evidence="2" key="1">
    <citation type="submission" date="2021-06" db="EMBL/GenBank/DDBJ databases">
        <authorList>
            <person name="Kallberg Y."/>
            <person name="Tangrot J."/>
            <person name="Rosling A."/>
        </authorList>
    </citation>
    <scope>NUCLEOTIDE SEQUENCE</scope>
    <source>
        <strain evidence="2">FL130A</strain>
    </source>
</reference>
<comment type="caution">
    <text evidence="2">The sequence shown here is derived from an EMBL/GenBank/DDBJ whole genome shotgun (WGS) entry which is preliminary data.</text>
</comment>
<name>A0A9N8YSW1_9GLOM</name>
<proteinExistence type="predicted"/>
<accession>A0A9N8YSW1</accession>
<keyword evidence="3" id="KW-1185">Reference proteome</keyword>
<sequence length="164" mass="18561">MEEISKNTELESLTDRDESESARRIRELEEIEQLIVKLLSISGKAIMGLSLDGHIKQQEESELTTVATTTEAAKEIGMGAGGDNVDMKPTKIEVKQQIDTFNEYSEEYQQFRGIRLMGITAGNVPFRVITYGEAKEYENWLGAVKILREEIEKTVELCTQKMII</sequence>
<dbReference type="EMBL" id="CAJVPS010000050">
    <property type="protein sequence ID" value="CAG8445482.1"/>
    <property type="molecule type" value="Genomic_DNA"/>
</dbReference>
<dbReference type="Proteomes" id="UP000789508">
    <property type="component" value="Unassembled WGS sequence"/>
</dbReference>
<feature type="region of interest" description="Disordered" evidence="1">
    <location>
        <begin position="1"/>
        <end position="22"/>
    </location>
</feature>
<protein>
    <submittedName>
        <fullName evidence="2">7835_t:CDS:1</fullName>
    </submittedName>
</protein>
<evidence type="ECO:0000313" key="3">
    <source>
        <dbReference type="Proteomes" id="UP000789508"/>
    </source>
</evidence>
<gene>
    <name evidence="2" type="ORF">ALEPTO_LOCUS645</name>
</gene>
<dbReference type="AlphaFoldDB" id="A0A9N8YSW1"/>
<dbReference type="OrthoDB" id="5418434at2759"/>